<gene>
    <name evidence="1" type="ORF">V5E97_16110</name>
</gene>
<dbReference type="EMBL" id="CP155447">
    <property type="protein sequence ID" value="XBH07499.1"/>
    <property type="molecule type" value="Genomic_DNA"/>
</dbReference>
<proteinExistence type="predicted"/>
<reference evidence="1" key="1">
    <citation type="submission" date="2024-05" db="EMBL/GenBank/DDBJ databases">
        <title>Planctomycetes of the genus Singulisphaera possess chitinolytic capabilities.</title>
        <authorList>
            <person name="Ivanova A."/>
        </authorList>
    </citation>
    <scope>NUCLEOTIDE SEQUENCE</scope>
    <source>
        <strain evidence="1">Ch08T</strain>
    </source>
</reference>
<sequence length="329" mass="35930">MAEALIEAHPSNVLRIFEKMTDGRLLAGDLKRKLKQLATKNASAGITDANQTLTDLIEKGFITLSGSAKEGPHPRPNASYRLTDKGREFLRPARPDLADEQLQTQEAFILLQVFRAKEQKLTRSELNGRLKTRAAMGQLEFDVKAAPVTVDYHLAMLVDKGALVEEKRGNSVSYSLNREAGARTLASVKQHDGVSFTMTGETLNALIAAARQASPLPAALLESRAAEPVSPTNSRPLGPDAIADYVALLQSDLYAGKDLIPIHEVRRVVAEHHGAAAAGHPTFDPLIKQMRSEGQLRLIAISDNRDATQQQLDDSIPGMNETIFYIVIR</sequence>
<accession>A0AAU7CQ85</accession>
<dbReference type="RefSeq" id="WP_406700336.1">
    <property type="nucleotide sequence ID" value="NZ_CP155447.1"/>
</dbReference>
<protein>
    <submittedName>
        <fullName evidence="1">Uncharacterized protein</fullName>
    </submittedName>
</protein>
<dbReference type="AlphaFoldDB" id="A0AAU7CQ85"/>
<dbReference type="InterPro" id="IPR036388">
    <property type="entry name" value="WH-like_DNA-bd_sf"/>
</dbReference>
<evidence type="ECO:0000313" key="1">
    <source>
        <dbReference type="EMBL" id="XBH07499.1"/>
    </source>
</evidence>
<dbReference type="SUPFAM" id="SSF46785">
    <property type="entry name" value="Winged helix' DNA-binding domain"/>
    <property type="match status" value="1"/>
</dbReference>
<organism evidence="1">
    <name type="scientific">Singulisphaera sp. Ch08</name>
    <dbReference type="NCBI Taxonomy" id="3120278"/>
    <lineage>
        <taxon>Bacteria</taxon>
        <taxon>Pseudomonadati</taxon>
        <taxon>Planctomycetota</taxon>
        <taxon>Planctomycetia</taxon>
        <taxon>Isosphaerales</taxon>
        <taxon>Isosphaeraceae</taxon>
        <taxon>Singulisphaera</taxon>
    </lineage>
</organism>
<dbReference type="Gene3D" id="1.10.10.10">
    <property type="entry name" value="Winged helix-like DNA-binding domain superfamily/Winged helix DNA-binding domain"/>
    <property type="match status" value="1"/>
</dbReference>
<dbReference type="InterPro" id="IPR036390">
    <property type="entry name" value="WH_DNA-bd_sf"/>
</dbReference>
<name>A0AAU7CQ85_9BACT</name>